<dbReference type="InterPro" id="IPR011701">
    <property type="entry name" value="MFS"/>
</dbReference>
<evidence type="ECO:0000256" key="5">
    <source>
        <dbReference type="SAM" id="Phobius"/>
    </source>
</evidence>
<keyword evidence="2 5" id="KW-0812">Transmembrane</keyword>
<feature type="transmembrane region" description="Helical" evidence="5">
    <location>
        <begin position="298"/>
        <end position="320"/>
    </location>
</feature>
<accession>A0A9P4JPQ9</accession>
<evidence type="ECO:0000313" key="7">
    <source>
        <dbReference type="EMBL" id="KAF2200847.1"/>
    </source>
</evidence>
<dbReference type="FunFam" id="1.20.1250.20:FF:000011">
    <property type="entry name" value="MFS multidrug transporter, putative"/>
    <property type="match status" value="1"/>
</dbReference>
<reference evidence="7" key="1">
    <citation type="journal article" date="2020" name="Stud. Mycol.">
        <title>101 Dothideomycetes genomes: a test case for predicting lifestyles and emergence of pathogens.</title>
        <authorList>
            <person name="Haridas S."/>
            <person name="Albert R."/>
            <person name="Binder M."/>
            <person name="Bloem J."/>
            <person name="Labutti K."/>
            <person name="Salamov A."/>
            <person name="Andreopoulos B."/>
            <person name="Baker S."/>
            <person name="Barry K."/>
            <person name="Bills G."/>
            <person name="Bluhm B."/>
            <person name="Cannon C."/>
            <person name="Castanera R."/>
            <person name="Culley D."/>
            <person name="Daum C."/>
            <person name="Ezra D."/>
            <person name="Gonzalez J."/>
            <person name="Henrissat B."/>
            <person name="Kuo A."/>
            <person name="Liang C."/>
            <person name="Lipzen A."/>
            <person name="Lutzoni F."/>
            <person name="Magnuson J."/>
            <person name="Mondo S."/>
            <person name="Nolan M."/>
            <person name="Ohm R."/>
            <person name="Pangilinan J."/>
            <person name="Park H.-J."/>
            <person name="Ramirez L."/>
            <person name="Alfaro M."/>
            <person name="Sun H."/>
            <person name="Tritt A."/>
            <person name="Yoshinaga Y."/>
            <person name="Zwiers L.-H."/>
            <person name="Turgeon B."/>
            <person name="Goodwin S."/>
            <person name="Spatafora J."/>
            <person name="Crous P."/>
            <person name="Grigoriev I."/>
        </authorList>
    </citation>
    <scope>NUCLEOTIDE SEQUENCE</scope>
    <source>
        <strain evidence="7">ATCC 74209</strain>
    </source>
</reference>
<protein>
    <submittedName>
        <fullName evidence="7">Benomyl/methotrexate resistance protein</fullName>
    </submittedName>
</protein>
<evidence type="ECO:0000256" key="3">
    <source>
        <dbReference type="ARBA" id="ARBA00022989"/>
    </source>
</evidence>
<feature type="transmembrane region" description="Helical" evidence="5">
    <location>
        <begin position="406"/>
        <end position="425"/>
    </location>
</feature>
<dbReference type="InterPro" id="IPR036259">
    <property type="entry name" value="MFS_trans_sf"/>
</dbReference>
<feature type="transmembrane region" description="Helical" evidence="5">
    <location>
        <begin position="510"/>
        <end position="537"/>
    </location>
</feature>
<keyword evidence="3 5" id="KW-1133">Transmembrane helix</keyword>
<feature type="transmembrane region" description="Helical" evidence="5">
    <location>
        <begin position="340"/>
        <end position="358"/>
    </location>
</feature>
<dbReference type="InterPro" id="IPR020846">
    <property type="entry name" value="MFS_dom"/>
</dbReference>
<feature type="transmembrane region" description="Helical" evidence="5">
    <location>
        <begin position="210"/>
        <end position="229"/>
    </location>
</feature>
<feature type="transmembrane region" description="Helical" evidence="5">
    <location>
        <begin position="579"/>
        <end position="600"/>
    </location>
</feature>
<feature type="transmembrane region" description="Helical" evidence="5">
    <location>
        <begin position="264"/>
        <end position="286"/>
    </location>
</feature>
<gene>
    <name evidence="7" type="ORF">GQ43DRAFT_441141</name>
</gene>
<evidence type="ECO:0000313" key="8">
    <source>
        <dbReference type="Proteomes" id="UP000799536"/>
    </source>
</evidence>
<evidence type="ECO:0000256" key="2">
    <source>
        <dbReference type="ARBA" id="ARBA00022692"/>
    </source>
</evidence>
<sequence length="613" mass="68138">MADLIRDSTIGQTIRWVTKNKVLHYPEERPDFTVPSSYGLTKGTPERTLQSIEKVPTKTSERRLAQEPVCPDPETVIEEKKIEESEGSDLDQIQPVRSHRSGLSRVRTQSSFHKSITRADLEQQLTQASLEKGPTRPIEPEVLDDGTILVDWYTTDDPENPQNWSFGKKAVVSILIYTYTLAVYMGSAIYAPSEEGVMRRFGVSIQSASLGLSMYVLAYGIGPLFFSPISEIPVIGRNPPYILTYGLFVILLVPTALVDNFSGLIALRFLQGFFGSPCLATGGASLQDMFSFVKLPYALSLWAFAATGGPALGPIISGFSVMAENWRWSLWEMLWLNGPVWLLLFFFLPETSGANILLRRAQRLRKLTGDERLKAQSEIDQKNLTPRDIAVEALWRPMQLMLLDPSIAFTAVYTALVYGIYYSFFEAFPLVYNSLYGFNLGVSGLAFLSLTVGVILSIAVYWWYIYYVVEPSIRTQGLGEPERRLIPALLVTFLIPVGLFIFAWTSKPDIHWIVSLIGVAILTIGIFILLQCIFLYLALSYPQYAASLFAGNDFLRSSLAAGAIHFSRPLFGNLGVGKGVSLLAGLTTGCCVGIFVLYFYGAKLRAKSRFAAK</sequence>
<dbReference type="PANTHER" id="PTHR23502">
    <property type="entry name" value="MAJOR FACILITATOR SUPERFAMILY"/>
    <property type="match status" value="1"/>
</dbReference>
<feature type="transmembrane region" description="Helical" evidence="5">
    <location>
        <begin position="544"/>
        <end position="567"/>
    </location>
</feature>
<name>A0A9P4JPQ9_9PLEO</name>
<proteinExistence type="predicted"/>
<keyword evidence="8" id="KW-1185">Reference proteome</keyword>
<evidence type="ECO:0000259" key="6">
    <source>
        <dbReference type="PROSITE" id="PS50850"/>
    </source>
</evidence>
<dbReference type="GO" id="GO:0005886">
    <property type="term" value="C:plasma membrane"/>
    <property type="evidence" value="ECO:0007669"/>
    <property type="project" value="TreeGrafter"/>
</dbReference>
<dbReference type="PANTHER" id="PTHR23502:SF23">
    <property type="entry name" value="FLUCONAZOLE RESISTANCE PROTEIN 1"/>
    <property type="match status" value="1"/>
</dbReference>
<feature type="transmembrane region" description="Helical" evidence="5">
    <location>
        <begin position="485"/>
        <end position="504"/>
    </location>
</feature>
<dbReference type="GO" id="GO:1990961">
    <property type="term" value="P:xenobiotic detoxification by transmembrane export across the plasma membrane"/>
    <property type="evidence" value="ECO:0007669"/>
    <property type="project" value="TreeGrafter"/>
</dbReference>
<dbReference type="GO" id="GO:0015244">
    <property type="term" value="F:fluconazole transmembrane transporter activity"/>
    <property type="evidence" value="ECO:0007669"/>
    <property type="project" value="TreeGrafter"/>
</dbReference>
<evidence type="ECO:0000256" key="1">
    <source>
        <dbReference type="ARBA" id="ARBA00004141"/>
    </source>
</evidence>
<dbReference type="PROSITE" id="PS50850">
    <property type="entry name" value="MFS"/>
    <property type="match status" value="1"/>
</dbReference>
<organism evidence="7 8">
    <name type="scientific">Delitschia confertaspora ATCC 74209</name>
    <dbReference type="NCBI Taxonomy" id="1513339"/>
    <lineage>
        <taxon>Eukaryota</taxon>
        <taxon>Fungi</taxon>
        <taxon>Dikarya</taxon>
        <taxon>Ascomycota</taxon>
        <taxon>Pezizomycotina</taxon>
        <taxon>Dothideomycetes</taxon>
        <taxon>Pleosporomycetidae</taxon>
        <taxon>Pleosporales</taxon>
        <taxon>Delitschiaceae</taxon>
        <taxon>Delitschia</taxon>
    </lineage>
</organism>
<dbReference type="OrthoDB" id="3357846at2759"/>
<dbReference type="Pfam" id="PF07690">
    <property type="entry name" value="MFS_1"/>
    <property type="match status" value="1"/>
</dbReference>
<dbReference type="EMBL" id="ML994002">
    <property type="protein sequence ID" value="KAF2200847.1"/>
    <property type="molecule type" value="Genomic_DNA"/>
</dbReference>
<evidence type="ECO:0000256" key="4">
    <source>
        <dbReference type="ARBA" id="ARBA00023136"/>
    </source>
</evidence>
<feature type="domain" description="Major facilitator superfamily (MFS) profile" evidence="6">
    <location>
        <begin position="172"/>
        <end position="605"/>
    </location>
</feature>
<feature type="transmembrane region" description="Helical" evidence="5">
    <location>
        <begin position="445"/>
        <end position="464"/>
    </location>
</feature>
<dbReference type="Gene3D" id="1.20.1250.20">
    <property type="entry name" value="MFS general substrate transporter like domains"/>
    <property type="match status" value="1"/>
</dbReference>
<dbReference type="AlphaFoldDB" id="A0A9P4JPQ9"/>
<dbReference type="CDD" id="cd17323">
    <property type="entry name" value="MFS_Tpo1_MDR_like"/>
    <property type="match status" value="1"/>
</dbReference>
<feature type="transmembrane region" description="Helical" evidence="5">
    <location>
        <begin position="170"/>
        <end position="190"/>
    </location>
</feature>
<comment type="caution">
    <text evidence="7">The sequence shown here is derived from an EMBL/GenBank/DDBJ whole genome shotgun (WGS) entry which is preliminary data.</text>
</comment>
<feature type="transmembrane region" description="Helical" evidence="5">
    <location>
        <begin position="241"/>
        <end position="258"/>
    </location>
</feature>
<keyword evidence="4 5" id="KW-0472">Membrane</keyword>
<dbReference type="SUPFAM" id="SSF103473">
    <property type="entry name" value="MFS general substrate transporter"/>
    <property type="match status" value="1"/>
</dbReference>
<comment type="subcellular location">
    <subcellularLocation>
        <location evidence="1">Membrane</location>
        <topology evidence="1">Multi-pass membrane protein</topology>
    </subcellularLocation>
</comment>
<dbReference type="Proteomes" id="UP000799536">
    <property type="component" value="Unassembled WGS sequence"/>
</dbReference>